<dbReference type="PANTHER" id="PTHR46383">
    <property type="entry name" value="ASPARTATE AMINOTRANSFERASE"/>
    <property type="match status" value="1"/>
</dbReference>
<dbReference type="GO" id="GO:0008483">
    <property type="term" value="F:transaminase activity"/>
    <property type="evidence" value="ECO:0007669"/>
    <property type="project" value="UniProtKB-KW"/>
</dbReference>
<dbReference type="EMBL" id="VFQX01000072">
    <property type="protein sequence ID" value="KAF0972118.1"/>
    <property type="molecule type" value="Genomic_DNA"/>
</dbReference>
<comment type="caution">
    <text evidence="8">The sequence shown here is derived from an EMBL/GenBank/DDBJ whole genome shotgun (WGS) entry which is preliminary data.</text>
</comment>
<dbReference type="InterPro" id="IPR050596">
    <property type="entry name" value="AspAT/PAT-like"/>
</dbReference>
<evidence type="ECO:0000259" key="7">
    <source>
        <dbReference type="Pfam" id="PF00155"/>
    </source>
</evidence>
<dbReference type="PANTHER" id="PTHR46383:SF5">
    <property type="entry name" value="AMINOTRANSFERASE CLASS I_CLASSII DOMAIN-CONTAINING PROTEIN"/>
    <property type="match status" value="1"/>
</dbReference>
<keyword evidence="9" id="KW-1185">Reference proteome</keyword>
<feature type="domain" description="Aminotransferase class I/classII large" evidence="7">
    <location>
        <begin position="151"/>
        <end position="498"/>
    </location>
</feature>
<evidence type="ECO:0000313" key="9">
    <source>
        <dbReference type="Proteomes" id="UP000444721"/>
    </source>
</evidence>
<dbReference type="GeneID" id="68117029"/>
<proteinExistence type="inferred from homology"/>
<dbReference type="Gene3D" id="3.40.640.10">
    <property type="entry name" value="Type I PLP-dependent aspartate aminotransferase-like (Major domain)"/>
    <property type="match status" value="1"/>
</dbReference>
<keyword evidence="5" id="KW-0663">Pyridoxal phosphate</keyword>
<feature type="region of interest" description="Disordered" evidence="6">
    <location>
        <begin position="1"/>
        <end position="39"/>
    </location>
</feature>
<evidence type="ECO:0000256" key="3">
    <source>
        <dbReference type="ARBA" id="ARBA00022576"/>
    </source>
</evidence>
<evidence type="ECO:0000256" key="1">
    <source>
        <dbReference type="ARBA" id="ARBA00001933"/>
    </source>
</evidence>
<evidence type="ECO:0000256" key="2">
    <source>
        <dbReference type="ARBA" id="ARBA00007441"/>
    </source>
</evidence>
<dbReference type="InterPro" id="IPR015421">
    <property type="entry name" value="PyrdxlP-dep_Trfase_major"/>
</dbReference>
<dbReference type="GO" id="GO:0030170">
    <property type="term" value="F:pyridoxal phosphate binding"/>
    <property type="evidence" value="ECO:0007669"/>
    <property type="project" value="InterPro"/>
</dbReference>
<dbReference type="AlphaFoldDB" id="A0A6A5BDV8"/>
<evidence type="ECO:0000256" key="4">
    <source>
        <dbReference type="ARBA" id="ARBA00022679"/>
    </source>
</evidence>
<evidence type="ECO:0000256" key="6">
    <source>
        <dbReference type="SAM" id="MobiDB-lite"/>
    </source>
</evidence>
<comment type="similarity">
    <text evidence="2">Belongs to the class-I pyridoxal-phosphate-dependent aminotransferase family.</text>
</comment>
<name>A0A6A5BDV8_NAEFO</name>
<gene>
    <name evidence="8" type="ORF">FDP41_009814</name>
</gene>
<accession>A0A6A5BDV8</accession>
<reference evidence="8 9" key="1">
    <citation type="journal article" date="2019" name="Sci. Rep.">
        <title>Nanopore sequencing improves the draft genome of the human pathogenic amoeba Naegleria fowleri.</title>
        <authorList>
            <person name="Liechti N."/>
            <person name="Schurch N."/>
            <person name="Bruggmann R."/>
            <person name="Wittwer M."/>
        </authorList>
    </citation>
    <scope>NUCLEOTIDE SEQUENCE [LARGE SCALE GENOMIC DNA]</scope>
    <source>
        <strain evidence="8 9">ATCC 30894</strain>
    </source>
</reference>
<organism evidence="8 9">
    <name type="scientific">Naegleria fowleri</name>
    <name type="common">Brain eating amoeba</name>
    <dbReference type="NCBI Taxonomy" id="5763"/>
    <lineage>
        <taxon>Eukaryota</taxon>
        <taxon>Discoba</taxon>
        <taxon>Heterolobosea</taxon>
        <taxon>Tetramitia</taxon>
        <taxon>Eutetramitia</taxon>
        <taxon>Vahlkampfiidae</taxon>
        <taxon>Naegleria</taxon>
    </lineage>
</organism>
<protein>
    <recommendedName>
        <fullName evidence="7">Aminotransferase class I/classII large domain-containing protein</fullName>
    </recommendedName>
</protein>
<dbReference type="Pfam" id="PF00155">
    <property type="entry name" value="Aminotran_1_2"/>
    <property type="match status" value="1"/>
</dbReference>
<dbReference type="VEuPathDB" id="AmoebaDB:FDP41_009814"/>
<evidence type="ECO:0000256" key="5">
    <source>
        <dbReference type="ARBA" id="ARBA00022898"/>
    </source>
</evidence>
<dbReference type="VEuPathDB" id="AmoebaDB:NfTy_088290"/>
<dbReference type="VEuPathDB" id="AmoebaDB:NF0097820"/>
<dbReference type="OrthoDB" id="7042322at2759"/>
<dbReference type="OMA" id="CVITDDI"/>
<dbReference type="Proteomes" id="UP000444721">
    <property type="component" value="Unassembled WGS sequence"/>
</dbReference>
<sequence>MSETNHQKSFTIISNNNNNNNNEEKMKSNAPTTTNNNMTSSLELYRTLSQRIRDTDMPMINKIGGIISEVNQSLQQSHAMKENTNPTASSNNNDDHNVVYSLCQGMVYFKPPEQALQTLLQDQLMNSCNPSGSEFRFIHNYCEHDFGRRVVRDKVKEKLQKINKLENVEVVLTSGANQGFVSVLLSLCDVGDSCLLFGPYYFNHFMALQMFGVKPVIFDCNESDGYQPGCGHCDDMSRFTEFFENLMKQTDSTTGKLKMVVVTTPCNPTGAVYTQYQIDIIGQLCEKYGIWMVCDETYEYFVYNDSVDQQLHQTTANTTTKSNCYHYTPQGDHIIHLYSFSKAFSIPGWRLGYIAYPSSNTELALHLNKIQDTIVISSPVVSQQLAFCILNMEEFGKPWAEEKISTLKHNRKVIWEAIHDLCQLEKMSEGAIYFWATFPNFLHQEHVTMEKEFQVIEWLIRKHKVAVLPGSCFGKTGGFRISYANVSHQVCEIAASRLGIALQELANGQFEKDDLDQYVKTFKNLKF</sequence>
<dbReference type="GO" id="GO:0006520">
    <property type="term" value="P:amino acid metabolic process"/>
    <property type="evidence" value="ECO:0007669"/>
    <property type="project" value="InterPro"/>
</dbReference>
<keyword evidence="3" id="KW-0032">Aminotransferase</keyword>
<feature type="compositionally biased region" description="Polar residues" evidence="6">
    <location>
        <begin position="29"/>
        <end position="39"/>
    </location>
</feature>
<dbReference type="InterPro" id="IPR015424">
    <property type="entry name" value="PyrdxlP-dep_Trfase"/>
</dbReference>
<dbReference type="InterPro" id="IPR004838">
    <property type="entry name" value="NHTrfase_class1_PyrdxlP-BS"/>
</dbReference>
<dbReference type="PROSITE" id="PS00105">
    <property type="entry name" value="AA_TRANSFER_CLASS_1"/>
    <property type="match status" value="1"/>
</dbReference>
<dbReference type="RefSeq" id="XP_044556833.1">
    <property type="nucleotide sequence ID" value="XM_044713813.1"/>
</dbReference>
<dbReference type="CDD" id="cd00609">
    <property type="entry name" value="AAT_like"/>
    <property type="match status" value="1"/>
</dbReference>
<feature type="compositionally biased region" description="Polar residues" evidence="6">
    <location>
        <begin position="1"/>
        <end position="14"/>
    </location>
</feature>
<comment type="cofactor">
    <cofactor evidence="1">
        <name>pyridoxal 5'-phosphate</name>
        <dbReference type="ChEBI" id="CHEBI:597326"/>
    </cofactor>
</comment>
<dbReference type="SUPFAM" id="SSF53383">
    <property type="entry name" value="PLP-dependent transferases"/>
    <property type="match status" value="1"/>
</dbReference>
<dbReference type="InterPro" id="IPR004839">
    <property type="entry name" value="Aminotransferase_I/II_large"/>
</dbReference>
<keyword evidence="4" id="KW-0808">Transferase</keyword>
<evidence type="ECO:0000313" key="8">
    <source>
        <dbReference type="EMBL" id="KAF0972118.1"/>
    </source>
</evidence>